<dbReference type="SUPFAM" id="SSF54427">
    <property type="entry name" value="NTF2-like"/>
    <property type="match status" value="1"/>
</dbReference>
<dbReference type="GO" id="GO:0005739">
    <property type="term" value="C:mitochondrion"/>
    <property type="evidence" value="ECO:0007669"/>
    <property type="project" value="UniProtKB-SubCell"/>
</dbReference>
<dbReference type="Gene3D" id="3.10.450.240">
    <property type="match status" value="1"/>
</dbReference>
<dbReference type="OrthoDB" id="19619at2759"/>
<keyword evidence="11" id="KW-1185">Reference proteome</keyword>
<dbReference type="InterPro" id="IPR032710">
    <property type="entry name" value="NTF2-like_dom_sf"/>
</dbReference>
<comment type="similarity">
    <text evidence="6">Belongs to the mitochondrion-specific ribosomal protein mL45 family.</text>
</comment>
<reference evidence="10" key="1">
    <citation type="journal article" date="2020" name="Stud. Mycol.">
        <title>101 Dothideomycetes genomes: a test case for predicting lifestyles and emergence of pathogens.</title>
        <authorList>
            <person name="Haridas S."/>
            <person name="Albert R."/>
            <person name="Binder M."/>
            <person name="Bloem J."/>
            <person name="Labutti K."/>
            <person name="Salamov A."/>
            <person name="Andreopoulos B."/>
            <person name="Baker S."/>
            <person name="Barry K."/>
            <person name="Bills G."/>
            <person name="Bluhm B."/>
            <person name="Cannon C."/>
            <person name="Castanera R."/>
            <person name="Culley D."/>
            <person name="Daum C."/>
            <person name="Ezra D."/>
            <person name="Gonzalez J."/>
            <person name="Henrissat B."/>
            <person name="Kuo A."/>
            <person name="Liang C."/>
            <person name="Lipzen A."/>
            <person name="Lutzoni F."/>
            <person name="Magnuson J."/>
            <person name="Mondo S."/>
            <person name="Nolan M."/>
            <person name="Ohm R."/>
            <person name="Pangilinan J."/>
            <person name="Park H.-J."/>
            <person name="Ramirez L."/>
            <person name="Alfaro M."/>
            <person name="Sun H."/>
            <person name="Tritt A."/>
            <person name="Yoshinaga Y."/>
            <person name="Zwiers L.-H."/>
            <person name="Turgeon B."/>
            <person name="Goodwin S."/>
            <person name="Spatafora J."/>
            <person name="Crous P."/>
            <person name="Grigoriev I."/>
        </authorList>
    </citation>
    <scope>NUCLEOTIDE SEQUENCE</scope>
    <source>
        <strain evidence="10">CBS 133067</strain>
    </source>
</reference>
<dbReference type="PANTHER" id="PTHR28554:SF1">
    <property type="entry name" value="LARGE RIBOSOMAL SUBUNIT PROTEIN ML45"/>
    <property type="match status" value="1"/>
</dbReference>
<comment type="subcellular location">
    <subcellularLocation>
        <location evidence="1">Mitochondrion</location>
    </subcellularLocation>
</comment>
<keyword evidence="2" id="KW-0809">Transit peptide</keyword>
<dbReference type="GO" id="GO:1990904">
    <property type="term" value="C:ribonucleoprotein complex"/>
    <property type="evidence" value="ECO:0007669"/>
    <property type="project" value="UniProtKB-KW"/>
</dbReference>
<dbReference type="Proteomes" id="UP000799772">
    <property type="component" value="Unassembled WGS sequence"/>
</dbReference>
<dbReference type="InterPro" id="IPR051975">
    <property type="entry name" value="mtLSU_mL45"/>
</dbReference>
<evidence type="ECO:0000256" key="4">
    <source>
        <dbReference type="ARBA" id="ARBA00023128"/>
    </source>
</evidence>
<keyword evidence="3" id="KW-0689">Ribosomal protein</keyword>
<evidence type="ECO:0000313" key="11">
    <source>
        <dbReference type="Proteomes" id="UP000799772"/>
    </source>
</evidence>
<dbReference type="Pfam" id="PF04280">
    <property type="entry name" value="Tim44"/>
    <property type="match status" value="1"/>
</dbReference>
<organism evidence="10 11">
    <name type="scientific">Rhizodiscina lignyota</name>
    <dbReference type="NCBI Taxonomy" id="1504668"/>
    <lineage>
        <taxon>Eukaryota</taxon>
        <taxon>Fungi</taxon>
        <taxon>Dikarya</taxon>
        <taxon>Ascomycota</taxon>
        <taxon>Pezizomycotina</taxon>
        <taxon>Dothideomycetes</taxon>
        <taxon>Pleosporomycetidae</taxon>
        <taxon>Aulographales</taxon>
        <taxon>Rhizodiscinaceae</taxon>
        <taxon>Rhizodiscina</taxon>
    </lineage>
</organism>
<evidence type="ECO:0000256" key="5">
    <source>
        <dbReference type="ARBA" id="ARBA00023274"/>
    </source>
</evidence>
<name>A0A9P4MF59_9PEZI</name>
<evidence type="ECO:0000256" key="8">
    <source>
        <dbReference type="ARBA" id="ARBA00043031"/>
    </source>
</evidence>
<keyword evidence="5" id="KW-0687">Ribonucleoprotein</keyword>
<feature type="domain" description="Tim44-like" evidence="9">
    <location>
        <begin position="68"/>
        <end position="203"/>
    </location>
</feature>
<evidence type="ECO:0000259" key="9">
    <source>
        <dbReference type="Pfam" id="PF04280"/>
    </source>
</evidence>
<sequence>MGLIPGTMIWPRGSNCPSLLREPRERFALVRGWLRALLTNLYTNMHYKFLLNRRVKPRPRLDFLRRRRLTRLAEELHHDMYTAFAAGDTATLRSICADGLLANFQSRLAKRKPHERLTWTRGGKSTIVSHRSSILPFKDTHGGDTGVRQVVVRMVTRQRLSRSTMAGEELEVYEGEPKDVVEYLVLQRRIWDGAEEPWLVWGFAEETSYSRYVQMKEEEKAMRRAGAARTAS</sequence>
<dbReference type="InterPro" id="IPR007379">
    <property type="entry name" value="Tim44-like_dom"/>
</dbReference>
<evidence type="ECO:0000313" key="10">
    <source>
        <dbReference type="EMBL" id="KAF2105132.1"/>
    </source>
</evidence>
<accession>A0A9P4MF59</accession>
<dbReference type="AlphaFoldDB" id="A0A9P4MF59"/>
<protein>
    <recommendedName>
        <fullName evidence="7">Large ribosomal subunit protein mL45</fullName>
    </recommendedName>
    <alternativeName>
        <fullName evidence="8">39S ribosomal protein L45, mitochondrial</fullName>
    </alternativeName>
</protein>
<evidence type="ECO:0000256" key="3">
    <source>
        <dbReference type="ARBA" id="ARBA00022980"/>
    </source>
</evidence>
<evidence type="ECO:0000256" key="7">
    <source>
        <dbReference type="ARBA" id="ARBA00039448"/>
    </source>
</evidence>
<gene>
    <name evidence="10" type="ORF">NA57DRAFT_29780</name>
</gene>
<evidence type="ECO:0000256" key="6">
    <source>
        <dbReference type="ARBA" id="ARBA00038073"/>
    </source>
</evidence>
<dbReference type="PANTHER" id="PTHR28554">
    <property type="entry name" value="39S RIBOSOMAL PROTEIN L45, MITOCHONDRIAL"/>
    <property type="match status" value="1"/>
</dbReference>
<comment type="caution">
    <text evidence="10">The sequence shown here is derived from an EMBL/GenBank/DDBJ whole genome shotgun (WGS) entry which is preliminary data.</text>
</comment>
<proteinExistence type="inferred from homology"/>
<dbReference type="EMBL" id="ML978121">
    <property type="protein sequence ID" value="KAF2105132.1"/>
    <property type="molecule type" value="Genomic_DNA"/>
</dbReference>
<evidence type="ECO:0000256" key="1">
    <source>
        <dbReference type="ARBA" id="ARBA00004173"/>
    </source>
</evidence>
<dbReference type="GO" id="GO:0005840">
    <property type="term" value="C:ribosome"/>
    <property type="evidence" value="ECO:0007669"/>
    <property type="project" value="UniProtKB-KW"/>
</dbReference>
<keyword evidence="4" id="KW-0496">Mitochondrion</keyword>
<evidence type="ECO:0000256" key="2">
    <source>
        <dbReference type="ARBA" id="ARBA00022946"/>
    </source>
</evidence>